<protein>
    <submittedName>
        <fullName evidence="1">Uncharacterized protein</fullName>
    </submittedName>
</protein>
<evidence type="ECO:0000313" key="2">
    <source>
        <dbReference type="Proteomes" id="UP000248054"/>
    </source>
</evidence>
<dbReference type="Proteomes" id="UP000248054">
    <property type="component" value="Unassembled WGS sequence"/>
</dbReference>
<dbReference type="AlphaFoldDB" id="A0A2V4XPN5"/>
<accession>A0A2V4XPN5</accession>
<proteinExistence type="predicted"/>
<organism evidence="1 2">
    <name type="scientific">Winogradskyella epiphytica</name>
    <dbReference type="NCBI Taxonomy" id="262005"/>
    <lineage>
        <taxon>Bacteria</taxon>
        <taxon>Pseudomonadati</taxon>
        <taxon>Bacteroidota</taxon>
        <taxon>Flavobacteriia</taxon>
        <taxon>Flavobacteriales</taxon>
        <taxon>Flavobacteriaceae</taxon>
        <taxon>Winogradskyella</taxon>
    </lineage>
</organism>
<comment type="caution">
    <text evidence="1">The sequence shown here is derived from an EMBL/GenBank/DDBJ whole genome shotgun (WGS) entry which is preliminary data.</text>
</comment>
<keyword evidence="2" id="KW-1185">Reference proteome</keyword>
<name>A0A2V4XPN5_9FLAO</name>
<dbReference type="EMBL" id="QJTD01000022">
    <property type="protein sequence ID" value="PYE78766.1"/>
    <property type="molecule type" value="Genomic_DNA"/>
</dbReference>
<dbReference type="RefSeq" id="WP_110476623.1">
    <property type="nucleotide sequence ID" value="NZ_BMWQ01000023.1"/>
</dbReference>
<gene>
    <name evidence="1" type="ORF">DFQ11_1221</name>
</gene>
<evidence type="ECO:0000313" key="1">
    <source>
        <dbReference type="EMBL" id="PYE78766.1"/>
    </source>
</evidence>
<reference evidence="1 2" key="1">
    <citation type="submission" date="2018-06" db="EMBL/GenBank/DDBJ databases">
        <title>Genomic Encyclopedia of Type Strains, Phase III (KMG-III): the genomes of soil and plant-associated and newly described type strains.</title>
        <authorList>
            <person name="Whitman W."/>
        </authorList>
    </citation>
    <scope>NUCLEOTIDE SEQUENCE [LARGE SCALE GENOMIC DNA]</scope>
    <source>
        <strain evidence="1 2">CECT 7945</strain>
    </source>
</reference>
<sequence>MGKKGKTYRGQRKHYNPCRCFYCTGTDKEDRRFIEEKRIDKETEEIINNVDLYNVSNCTLCNAEINYKGVCEMCYTELKLNDLD</sequence>